<dbReference type="InterPro" id="IPR001845">
    <property type="entry name" value="HTH_ArsR_DNA-bd_dom"/>
</dbReference>
<dbReference type="EMBL" id="DOTR01000001">
    <property type="protein sequence ID" value="HCA00594.1"/>
    <property type="molecule type" value="Genomic_DNA"/>
</dbReference>
<feature type="domain" description="HTH arsR-type" evidence="1">
    <location>
        <begin position="1"/>
        <end position="94"/>
    </location>
</feature>
<accession>A0A3D0KAV2</accession>
<dbReference type="GO" id="GO:0003677">
    <property type="term" value="F:DNA binding"/>
    <property type="evidence" value="ECO:0007669"/>
    <property type="project" value="TreeGrafter"/>
</dbReference>
<dbReference type="InterPro" id="IPR036390">
    <property type="entry name" value="WH_DNA-bd_sf"/>
</dbReference>
<evidence type="ECO:0000313" key="2">
    <source>
        <dbReference type="EMBL" id="HCA00594.1"/>
    </source>
</evidence>
<dbReference type="AlphaFoldDB" id="A0A3D0KAV2"/>
<dbReference type="GO" id="GO:0032791">
    <property type="term" value="F:lead ion binding"/>
    <property type="evidence" value="ECO:0007669"/>
    <property type="project" value="TreeGrafter"/>
</dbReference>
<protein>
    <submittedName>
        <fullName evidence="2">Transcriptional regulator</fullName>
    </submittedName>
</protein>
<dbReference type="CDD" id="cd00090">
    <property type="entry name" value="HTH_ARSR"/>
    <property type="match status" value="1"/>
</dbReference>
<dbReference type="GO" id="GO:0097063">
    <property type="term" value="F:cadmium ion sensor activity"/>
    <property type="evidence" value="ECO:0007669"/>
    <property type="project" value="TreeGrafter"/>
</dbReference>
<dbReference type="Gene3D" id="1.10.10.10">
    <property type="entry name" value="Winged helix-like DNA-binding domain superfamily/Winged helix DNA-binding domain"/>
    <property type="match status" value="1"/>
</dbReference>
<dbReference type="InterPro" id="IPR052543">
    <property type="entry name" value="HTH_Metal-responsive_Reg"/>
</dbReference>
<dbReference type="PANTHER" id="PTHR39168:SF1">
    <property type="entry name" value="TRANSCRIPTIONAL REGULATORY PROTEIN"/>
    <property type="match status" value="1"/>
</dbReference>
<evidence type="ECO:0000259" key="1">
    <source>
        <dbReference type="PROSITE" id="PS50987"/>
    </source>
</evidence>
<dbReference type="InterPro" id="IPR011991">
    <property type="entry name" value="ArsR-like_HTH"/>
</dbReference>
<reference evidence="2" key="1">
    <citation type="journal article" date="2018" name="Nat. Biotechnol.">
        <title>A standardized bacterial taxonomy based on genome phylogeny substantially revises the tree of life.</title>
        <authorList>
            <person name="Parks D.H."/>
            <person name="Chuvochina M."/>
            <person name="Waite D.W."/>
            <person name="Rinke C."/>
            <person name="Skarshewski A."/>
            <person name="Chaumeil P.A."/>
            <person name="Hugenholtz P."/>
        </authorList>
    </citation>
    <scope>NUCLEOTIDE SEQUENCE [LARGE SCALE GENOMIC DNA]</scope>
    <source>
        <strain evidence="2">UBA11284</strain>
    </source>
</reference>
<dbReference type="PANTHER" id="PTHR39168">
    <property type="entry name" value="TRANSCRIPTIONAL REGULATOR-RELATED"/>
    <property type="match status" value="1"/>
</dbReference>
<comment type="caution">
    <text evidence="2">The sequence shown here is derived from an EMBL/GenBank/DDBJ whole genome shotgun (WGS) entry which is preliminary data.</text>
</comment>
<dbReference type="PROSITE" id="PS50987">
    <property type="entry name" value="HTH_ARSR_2"/>
    <property type="match status" value="1"/>
</dbReference>
<organism evidence="2">
    <name type="scientific">Halomonas campaniensis</name>
    <dbReference type="NCBI Taxonomy" id="213554"/>
    <lineage>
        <taxon>Bacteria</taxon>
        <taxon>Pseudomonadati</taxon>
        <taxon>Pseudomonadota</taxon>
        <taxon>Gammaproteobacteria</taxon>
        <taxon>Oceanospirillales</taxon>
        <taxon>Halomonadaceae</taxon>
        <taxon>Halomonas</taxon>
    </lineage>
</organism>
<dbReference type="GO" id="GO:0010288">
    <property type="term" value="P:response to lead ion"/>
    <property type="evidence" value="ECO:0007669"/>
    <property type="project" value="TreeGrafter"/>
</dbReference>
<dbReference type="SUPFAM" id="SSF46785">
    <property type="entry name" value="Winged helix' DNA-binding domain"/>
    <property type="match status" value="1"/>
</dbReference>
<proteinExistence type="predicted"/>
<dbReference type="InterPro" id="IPR036388">
    <property type="entry name" value="WH-like_DNA-bd_sf"/>
</dbReference>
<dbReference type="NCBIfam" id="NF033788">
    <property type="entry name" value="HTH_metalloreg"/>
    <property type="match status" value="1"/>
</dbReference>
<dbReference type="SMART" id="SM00418">
    <property type="entry name" value="HTH_ARSR"/>
    <property type="match status" value="1"/>
</dbReference>
<name>A0A3D0KAV2_9GAMM</name>
<dbReference type="Pfam" id="PF12840">
    <property type="entry name" value="HTH_20"/>
    <property type="match status" value="1"/>
</dbReference>
<dbReference type="GO" id="GO:0046686">
    <property type="term" value="P:response to cadmium ion"/>
    <property type="evidence" value="ECO:0007669"/>
    <property type="project" value="TreeGrafter"/>
</dbReference>
<dbReference type="PRINTS" id="PR00778">
    <property type="entry name" value="HTHARSR"/>
</dbReference>
<sequence length="246" mass="27152">MNEAPNIVRVAALIGDNARAEALCALMSDRALTATELANMAGVTKQTMSFHLRKLREEGLLAVEKQGRHRYFRLAGPHVAELLESLMGLAFRGDDRHLSIGPRDPALRKARVCYDHLAGELGVFVYEQMLETDILQQLPGGLQLTKQGRLWFQKHGIDADALASSKRSFCRACLDWSERRNHLAGALGAALLARIQALGWAKREEDSRVIVFSAKGEASLRAMFAVNNMPLTPDTSPLESFSLVCK</sequence>
<gene>
    <name evidence="2" type="ORF">DEO68_00090</name>
</gene>
<dbReference type="GO" id="GO:0003700">
    <property type="term" value="F:DNA-binding transcription factor activity"/>
    <property type="evidence" value="ECO:0007669"/>
    <property type="project" value="InterPro"/>
</dbReference>